<dbReference type="SUPFAM" id="SSF89372">
    <property type="entry name" value="Fucose-specific lectin"/>
    <property type="match status" value="2"/>
</dbReference>
<organism evidence="2 3">
    <name type="scientific">Sphaerobolus stellatus (strain SS14)</name>
    <dbReference type="NCBI Taxonomy" id="990650"/>
    <lineage>
        <taxon>Eukaryota</taxon>
        <taxon>Fungi</taxon>
        <taxon>Dikarya</taxon>
        <taxon>Basidiomycota</taxon>
        <taxon>Agaricomycotina</taxon>
        <taxon>Agaricomycetes</taxon>
        <taxon>Phallomycetidae</taxon>
        <taxon>Geastrales</taxon>
        <taxon>Sphaerobolaceae</taxon>
        <taxon>Sphaerobolus</taxon>
    </lineage>
</organism>
<feature type="domain" description="PLL-like beta propeller" evidence="1">
    <location>
        <begin position="38"/>
        <end position="310"/>
    </location>
</feature>
<dbReference type="HOGENOM" id="CLU_056798_0_0_1"/>
<dbReference type="AlphaFoldDB" id="A0A0C9VUS0"/>
<dbReference type="Proteomes" id="UP000054279">
    <property type="component" value="Unassembled WGS sequence"/>
</dbReference>
<evidence type="ECO:0000259" key="1">
    <source>
        <dbReference type="Pfam" id="PF26607"/>
    </source>
</evidence>
<gene>
    <name evidence="2" type="ORF">M422DRAFT_249886</name>
</gene>
<dbReference type="Pfam" id="PF26607">
    <property type="entry name" value="DUF8189"/>
    <property type="match status" value="1"/>
</dbReference>
<dbReference type="EMBL" id="KN837106">
    <property type="protein sequence ID" value="KIJ46724.1"/>
    <property type="molecule type" value="Genomic_DNA"/>
</dbReference>
<proteinExistence type="predicted"/>
<reference evidence="2 3" key="1">
    <citation type="submission" date="2014-06" db="EMBL/GenBank/DDBJ databases">
        <title>Evolutionary Origins and Diversification of the Mycorrhizal Mutualists.</title>
        <authorList>
            <consortium name="DOE Joint Genome Institute"/>
            <consortium name="Mycorrhizal Genomics Consortium"/>
            <person name="Kohler A."/>
            <person name="Kuo A."/>
            <person name="Nagy L.G."/>
            <person name="Floudas D."/>
            <person name="Copeland A."/>
            <person name="Barry K.W."/>
            <person name="Cichocki N."/>
            <person name="Veneault-Fourrey C."/>
            <person name="LaButti K."/>
            <person name="Lindquist E.A."/>
            <person name="Lipzen A."/>
            <person name="Lundell T."/>
            <person name="Morin E."/>
            <person name="Murat C."/>
            <person name="Riley R."/>
            <person name="Ohm R."/>
            <person name="Sun H."/>
            <person name="Tunlid A."/>
            <person name="Henrissat B."/>
            <person name="Grigoriev I.V."/>
            <person name="Hibbett D.S."/>
            <person name="Martin F."/>
        </authorList>
    </citation>
    <scope>NUCLEOTIDE SEQUENCE [LARGE SCALE GENOMIC DNA]</scope>
    <source>
        <strain evidence="2 3">SS14</strain>
    </source>
</reference>
<evidence type="ECO:0000313" key="3">
    <source>
        <dbReference type="Proteomes" id="UP000054279"/>
    </source>
</evidence>
<protein>
    <recommendedName>
        <fullName evidence="1">PLL-like beta propeller domain-containing protein</fullName>
    </recommendedName>
</protein>
<keyword evidence="3" id="KW-1185">Reference proteome</keyword>
<dbReference type="InterPro" id="IPR058502">
    <property type="entry name" value="PLL-like_beta-prop"/>
</dbReference>
<name>A0A0C9VUS0_SPHS4</name>
<dbReference type="OrthoDB" id="2869836at2759"/>
<dbReference type="Gene3D" id="2.120.10.70">
    <property type="entry name" value="Fucose-specific lectin"/>
    <property type="match status" value="2"/>
</dbReference>
<accession>A0A0C9VUS0</accession>
<evidence type="ECO:0000313" key="2">
    <source>
        <dbReference type="EMBL" id="KIJ46724.1"/>
    </source>
</evidence>
<sequence>MYWLYGLPDSDALTPYHATPGSWKYEFVSISPALNNFSLFLVSMDHALHQSNFNLLDTADFTPWKRLGGKLTGPPAVCTRQGTIHIYHRGIDAAIYHNRWDGKTNTYSPQEGSFERLDGIFVHTLTACSPHPDESMVFAVGAIDGCLHYSRWKAGEGHGPFQKLPGTWLGSPKAISDKPGCWDVFGVGPRGQINRVTFRSSIDEQPRFEIIDAEVQAVEAVSWGPGRIDLFGHDYRGSTLHRSWNDGELAWTSWEDLGGVILQVAKAVTHAPGGLNIFGTGTDLALWRNRRDRNTGKWGGWKKVGGVIIDRPG</sequence>